<evidence type="ECO:0000313" key="2">
    <source>
        <dbReference type="EMBL" id="CAJ2514142.1"/>
    </source>
</evidence>
<dbReference type="AlphaFoldDB" id="A0AAI8VZW2"/>
<keyword evidence="1" id="KW-1133">Transmembrane helix</keyword>
<keyword evidence="3" id="KW-1185">Reference proteome</keyword>
<proteinExistence type="predicted"/>
<dbReference type="EMBL" id="CAUWAG010000020">
    <property type="protein sequence ID" value="CAJ2514142.1"/>
    <property type="molecule type" value="Genomic_DNA"/>
</dbReference>
<keyword evidence="1" id="KW-0472">Membrane</keyword>
<feature type="transmembrane region" description="Helical" evidence="1">
    <location>
        <begin position="155"/>
        <end position="178"/>
    </location>
</feature>
<gene>
    <name evidence="2" type="ORF">KHLLAP_LOCUS14610</name>
</gene>
<accession>A0AAI8VZW2</accession>
<organism evidence="2 3">
    <name type="scientific">Anthostomella pinea</name>
    <dbReference type="NCBI Taxonomy" id="933095"/>
    <lineage>
        <taxon>Eukaryota</taxon>
        <taxon>Fungi</taxon>
        <taxon>Dikarya</taxon>
        <taxon>Ascomycota</taxon>
        <taxon>Pezizomycotina</taxon>
        <taxon>Sordariomycetes</taxon>
        <taxon>Xylariomycetidae</taxon>
        <taxon>Xylariales</taxon>
        <taxon>Xylariaceae</taxon>
        <taxon>Anthostomella</taxon>
    </lineage>
</organism>
<dbReference type="Proteomes" id="UP001295740">
    <property type="component" value="Unassembled WGS sequence"/>
</dbReference>
<sequence length="205" mass="22693">MQVQNSINSLFILLHDTYHNSHSFTLTYVQIAGFPLLPPTDRQPPVLGLSAPPGARSKTIIEHLEDIKTDVLCSALVGKDKTDIIKLVDITVGNEMIQRECDKIMEKVKQQLQHIDDSGKAHDEVEKHVLDLYKKCLDLFEAVEKEYHKHTKSGFSVWGILWNIIGALLAALGIRTIADMSIDSLNGLGDSLGGLIGNSHESTEL</sequence>
<protein>
    <submittedName>
        <fullName evidence="2">Uu.00g022610.m01.CDS01</fullName>
    </submittedName>
</protein>
<keyword evidence="1" id="KW-0812">Transmembrane</keyword>
<comment type="caution">
    <text evidence="2">The sequence shown here is derived from an EMBL/GenBank/DDBJ whole genome shotgun (WGS) entry which is preliminary data.</text>
</comment>
<reference evidence="2" key="1">
    <citation type="submission" date="2023-10" db="EMBL/GenBank/DDBJ databases">
        <authorList>
            <person name="Hackl T."/>
        </authorList>
    </citation>
    <scope>NUCLEOTIDE SEQUENCE</scope>
</reference>
<evidence type="ECO:0000256" key="1">
    <source>
        <dbReference type="SAM" id="Phobius"/>
    </source>
</evidence>
<evidence type="ECO:0000313" key="3">
    <source>
        <dbReference type="Proteomes" id="UP001295740"/>
    </source>
</evidence>
<name>A0AAI8VZW2_9PEZI</name>